<keyword evidence="1" id="KW-0812">Transmembrane</keyword>
<keyword evidence="1" id="KW-1133">Transmembrane helix</keyword>
<reference evidence="3" key="2">
    <citation type="submission" date="2015-01" db="EMBL/GenBank/DDBJ databases">
        <title>Evolutionary Origins and Diversification of the Mycorrhizal Mutualists.</title>
        <authorList>
            <consortium name="DOE Joint Genome Institute"/>
            <consortium name="Mycorrhizal Genomics Consortium"/>
            <person name="Kohler A."/>
            <person name="Kuo A."/>
            <person name="Nagy L.G."/>
            <person name="Floudas D."/>
            <person name="Copeland A."/>
            <person name="Barry K.W."/>
            <person name="Cichocki N."/>
            <person name="Veneault-Fourrey C."/>
            <person name="LaButti K."/>
            <person name="Lindquist E.A."/>
            <person name="Lipzen A."/>
            <person name="Lundell T."/>
            <person name="Morin E."/>
            <person name="Murat C."/>
            <person name="Riley R."/>
            <person name="Ohm R."/>
            <person name="Sun H."/>
            <person name="Tunlid A."/>
            <person name="Henrissat B."/>
            <person name="Grigoriev I.V."/>
            <person name="Hibbett D.S."/>
            <person name="Martin F."/>
        </authorList>
    </citation>
    <scope>NUCLEOTIDE SEQUENCE [LARGE SCALE GENOMIC DNA]</scope>
    <source>
        <strain evidence="3">UH-Slu-Lm8-n1</strain>
    </source>
</reference>
<sequence>MFWVPTNFLRHTAVISSQVIILTFGYGFLGAVLYYDYLSPPEQVGDLWRHHPGELTMVVTLIATVLSVITATLFAISIKEALRHRMSRPISLIQLSAGVALAKGSIILRPEHLRLTTLTLFVFGVLRLLTAGWTTLLTPTYFLWPVQMRGSEIDITGPAFSTLLSAEFQNQGLAAIQDNSFEVLDIGGMLSGFSAAGFTYGLPGTFNFNGAKYNVSTQGIVPTIENYSGSDGVPGANSTRLGFCGGNVTVNTEPILGEHPGVSIPQGFSRNYSMLQQGLTANVSCRALGSNETQYVWNTNNPYLIYSNAAASNYSIAGLKLWNITAKCDANTSMMQEYVTMVDASGNASLIASGFLPSIVCPGPMNTNQAYASFTIYSQGFYKYRFLDASVCEVNPLLTTVRANYSNGLISSEAISSTPLQSENVELLSFVAGVARFQAITSQGLTSSAIGDTLYSIYSSTTNTSIDDNLGNQTQVYKELEEYWRGVVEFSATFLRSGFMVVGSFPDNTIPDNLSSPVNGTMYISTIGWTRRSTSYFVALFPITIITILTFACALYSILQARKENGSYRTTFDASNTLHLIMASAAGSLPLEDFNNRGIINNEDVKVQLVESENDYGVKKKFVIADQRDSVVDGNARVII</sequence>
<dbReference type="Proteomes" id="UP000054485">
    <property type="component" value="Unassembled WGS sequence"/>
</dbReference>
<accession>A0A0D0A9V1</accession>
<protein>
    <submittedName>
        <fullName evidence="2">Uncharacterized protein</fullName>
    </submittedName>
</protein>
<gene>
    <name evidence="2" type="ORF">CY34DRAFT_772208</name>
</gene>
<dbReference type="OrthoDB" id="3351168at2759"/>
<keyword evidence="3" id="KW-1185">Reference proteome</keyword>
<feature type="transmembrane region" description="Helical" evidence="1">
    <location>
        <begin position="55"/>
        <end position="78"/>
    </location>
</feature>
<feature type="transmembrane region" description="Helical" evidence="1">
    <location>
        <begin position="120"/>
        <end position="144"/>
    </location>
</feature>
<keyword evidence="1" id="KW-0472">Membrane</keyword>
<dbReference type="HOGENOM" id="CLU_027217_1_0_1"/>
<name>A0A0D0A9V1_9AGAM</name>
<evidence type="ECO:0000313" key="2">
    <source>
        <dbReference type="EMBL" id="KIK38536.1"/>
    </source>
</evidence>
<feature type="transmembrane region" description="Helical" evidence="1">
    <location>
        <begin position="536"/>
        <end position="559"/>
    </location>
</feature>
<organism evidence="2 3">
    <name type="scientific">Suillus luteus UH-Slu-Lm8-n1</name>
    <dbReference type="NCBI Taxonomy" id="930992"/>
    <lineage>
        <taxon>Eukaryota</taxon>
        <taxon>Fungi</taxon>
        <taxon>Dikarya</taxon>
        <taxon>Basidiomycota</taxon>
        <taxon>Agaricomycotina</taxon>
        <taxon>Agaricomycetes</taxon>
        <taxon>Agaricomycetidae</taxon>
        <taxon>Boletales</taxon>
        <taxon>Suillineae</taxon>
        <taxon>Suillaceae</taxon>
        <taxon>Suillus</taxon>
    </lineage>
</organism>
<dbReference type="STRING" id="930992.A0A0D0A9V1"/>
<feature type="transmembrane region" description="Helical" evidence="1">
    <location>
        <begin position="12"/>
        <end position="35"/>
    </location>
</feature>
<evidence type="ECO:0000313" key="3">
    <source>
        <dbReference type="Proteomes" id="UP000054485"/>
    </source>
</evidence>
<dbReference type="EMBL" id="KN835388">
    <property type="protein sequence ID" value="KIK38536.1"/>
    <property type="molecule type" value="Genomic_DNA"/>
</dbReference>
<proteinExistence type="predicted"/>
<dbReference type="InParanoid" id="A0A0D0A9V1"/>
<dbReference type="AlphaFoldDB" id="A0A0D0A9V1"/>
<evidence type="ECO:0000256" key="1">
    <source>
        <dbReference type="SAM" id="Phobius"/>
    </source>
</evidence>
<reference evidence="2 3" key="1">
    <citation type="submission" date="2014-04" db="EMBL/GenBank/DDBJ databases">
        <authorList>
            <consortium name="DOE Joint Genome Institute"/>
            <person name="Kuo A."/>
            <person name="Ruytinx J."/>
            <person name="Rineau F."/>
            <person name="Colpaert J."/>
            <person name="Kohler A."/>
            <person name="Nagy L.G."/>
            <person name="Floudas D."/>
            <person name="Copeland A."/>
            <person name="Barry K.W."/>
            <person name="Cichocki N."/>
            <person name="Veneault-Fourrey C."/>
            <person name="LaButti K."/>
            <person name="Lindquist E.A."/>
            <person name="Lipzen A."/>
            <person name="Lundell T."/>
            <person name="Morin E."/>
            <person name="Murat C."/>
            <person name="Sun H."/>
            <person name="Tunlid A."/>
            <person name="Henrissat B."/>
            <person name="Grigoriev I.V."/>
            <person name="Hibbett D.S."/>
            <person name="Martin F."/>
            <person name="Nordberg H.P."/>
            <person name="Cantor M.N."/>
            <person name="Hua S.X."/>
        </authorList>
    </citation>
    <scope>NUCLEOTIDE SEQUENCE [LARGE SCALE GENOMIC DNA]</scope>
    <source>
        <strain evidence="2 3">UH-Slu-Lm8-n1</strain>
    </source>
</reference>